<keyword evidence="1 5" id="KW-0436">Ligase</keyword>
<dbReference type="Proteomes" id="UP001202402">
    <property type="component" value="Unassembled WGS sequence"/>
</dbReference>
<keyword evidence="2 5" id="KW-0547">Nucleotide-binding</keyword>
<reference evidence="8 9" key="1">
    <citation type="submission" date="2022-02" db="EMBL/GenBank/DDBJ databases">
        <title>Genome of Erysipelotrichaceae sp. nov. NSJ-176 isolated from human feces.</title>
        <authorList>
            <person name="Abdugheni R."/>
        </authorList>
    </citation>
    <scope>NUCLEOTIDE SEQUENCE [LARGE SCALE GENOMIC DNA]</scope>
    <source>
        <strain evidence="8 9">NSJ-176</strain>
    </source>
</reference>
<name>A0ABS9R5B4_9FIRM</name>
<gene>
    <name evidence="8" type="primary">nadE</name>
    <name evidence="8" type="ORF">LQE99_06830</name>
</gene>
<keyword evidence="4 5" id="KW-0520">NAD</keyword>
<dbReference type="CDD" id="cd00553">
    <property type="entry name" value="NAD_synthase"/>
    <property type="match status" value="1"/>
</dbReference>
<dbReference type="InterPro" id="IPR014729">
    <property type="entry name" value="Rossmann-like_a/b/a_fold"/>
</dbReference>
<dbReference type="InterPro" id="IPR022310">
    <property type="entry name" value="NAD/GMP_synthase"/>
</dbReference>
<dbReference type="PIRSF" id="PIRSF006630">
    <property type="entry name" value="NADS_GAT"/>
    <property type="match status" value="1"/>
</dbReference>
<sequence length="549" mass="62295">MKIAIVTMMVKPKKCEENFVYMKQRIEEAKKAQADMIVFGQNAISGYLLSEDWMDDAWCRYVDSFNEQLIAMSDDIAIVWGNIRYRNKRRFNAAFFAYQGNTHMRVKKNETTEYVDDAMYFEESDINSAIEFKDMVFALNFGKELQLADMNINLDAHPYDMDEESTYHGNIIYANVCGAQNSGKQVKVMEGGSYIYRNHELVYQAAYFTDTMDIVDIHDTKDIPKEKHILDALLMGIKSFDASVFPSSMPWVVGLSGGLDSSVTAALLTMALGNKRIYGYNMPTGYNSTKTIDNAEKEATALKIAYHKGSIQKMVDDMKDQFMESFGFDVNGMPSLVQENLQARIRGFVLNGISSMLGGVVVNNANMVEASLGYCTLYGDSIGALSLIGDLDKVTLFEIAHEINARMGKEVVPENLLPKFKDGEMIWDMMPSAELKDAQKDPMKWFYHDALLNKIRLGATKASLLLEYRKKTLQNELGEWMQYYQIDTEETFLQDLDWLLSTMKRNAFKRLQLPPCITLHAKTITGRISTQGGYGKDDEGMLKKIMKIS</sequence>
<dbReference type="RefSeq" id="WP_117452729.1">
    <property type="nucleotide sequence ID" value="NZ_JAKVPQ010000004.1"/>
</dbReference>
<evidence type="ECO:0000256" key="6">
    <source>
        <dbReference type="RuleBase" id="RU003811"/>
    </source>
</evidence>
<dbReference type="GO" id="GO:0008795">
    <property type="term" value="F:NAD+ synthase activity"/>
    <property type="evidence" value="ECO:0007669"/>
    <property type="project" value="UniProtKB-EC"/>
</dbReference>
<comment type="similarity">
    <text evidence="5">In the C-terminal section; belongs to the NAD synthetase family.</text>
</comment>
<dbReference type="EMBL" id="JAKVPQ010000004">
    <property type="protein sequence ID" value="MCH4284843.1"/>
    <property type="molecule type" value="Genomic_DNA"/>
</dbReference>
<dbReference type="InterPro" id="IPR036526">
    <property type="entry name" value="C-N_Hydrolase_sf"/>
</dbReference>
<dbReference type="InterPro" id="IPR003694">
    <property type="entry name" value="NAD_synthase"/>
</dbReference>
<comment type="catalytic activity">
    <reaction evidence="5">
        <text>deamido-NAD(+) + L-glutamine + ATP + H2O = L-glutamate + AMP + diphosphate + NAD(+) + H(+)</text>
        <dbReference type="Rhea" id="RHEA:24384"/>
        <dbReference type="ChEBI" id="CHEBI:15377"/>
        <dbReference type="ChEBI" id="CHEBI:15378"/>
        <dbReference type="ChEBI" id="CHEBI:29985"/>
        <dbReference type="ChEBI" id="CHEBI:30616"/>
        <dbReference type="ChEBI" id="CHEBI:33019"/>
        <dbReference type="ChEBI" id="CHEBI:57540"/>
        <dbReference type="ChEBI" id="CHEBI:58359"/>
        <dbReference type="ChEBI" id="CHEBI:58437"/>
        <dbReference type="ChEBI" id="CHEBI:456215"/>
        <dbReference type="EC" id="6.3.5.1"/>
    </reaction>
</comment>
<comment type="similarity">
    <text evidence="6">Belongs to the NAD synthetase family.</text>
</comment>
<keyword evidence="9" id="KW-1185">Reference proteome</keyword>
<comment type="pathway">
    <text evidence="5">Cofactor biosynthesis; NAD(+) biosynthesis; NAD(+) from deamido-NAD(+) (L-Gln route): step 1/1.</text>
</comment>
<keyword evidence="3 5" id="KW-0067">ATP-binding</keyword>
<evidence type="ECO:0000256" key="4">
    <source>
        <dbReference type="ARBA" id="ARBA00023027"/>
    </source>
</evidence>
<dbReference type="NCBIfam" id="TIGR00552">
    <property type="entry name" value="nadE"/>
    <property type="match status" value="1"/>
</dbReference>
<evidence type="ECO:0000313" key="8">
    <source>
        <dbReference type="EMBL" id="MCH4284843.1"/>
    </source>
</evidence>
<dbReference type="Pfam" id="PF02540">
    <property type="entry name" value="NAD_synthase"/>
    <property type="match status" value="1"/>
</dbReference>
<evidence type="ECO:0000256" key="3">
    <source>
        <dbReference type="ARBA" id="ARBA00022840"/>
    </source>
</evidence>
<evidence type="ECO:0000313" key="9">
    <source>
        <dbReference type="Proteomes" id="UP001202402"/>
    </source>
</evidence>
<dbReference type="PANTHER" id="PTHR23090:SF9">
    <property type="entry name" value="GLUTAMINE-DEPENDENT NAD(+) SYNTHETASE"/>
    <property type="match status" value="1"/>
</dbReference>
<dbReference type="EC" id="6.3.5.1" evidence="5"/>
<feature type="domain" description="NAD/GMP synthase" evidence="7">
    <location>
        <begin position="251"/>
        <end position="442"/>
    </location>
</feature>
<dbReference type="Gene3D" id="3.40.50.620">
    <property type="entry name" value="HUPs"/>
    <property type="match status" value="1"/>
</dbReference>
<protein>
    <recommendedName>
        <fullName evidence="5">Glutamine-dependent NAD(+) synthetase</fullName>
        <ecNumber evidence="5">6.3.5.1</ecNumber>
    </recommendedName>
    <alternativeName>
        <fullName evidence="5">NAD(+) synthase [glutamine-hydrolyzing]</fullName>
    </alternativeName>
</protein>
<evidence type="ECO:0000256" key="5">
    <source>
        <dbReference type="PIRNR" id="PIRNR006630"/>
    </source>
</evidence>
<evidence type="ECO:0000259" key="7">
    <source>
        <dbReference type="Pfam" id="PF02540"/>
    </source>
</evidence>
<proteinExistence type="inferred from homology"/>
<dbReference type="InterPro" id="IPR014445">
    <property type="entry name" value="Gln-dep_NAD_synthase"/>
</dbReference>
<evidence type="ECO:0000256" key="2">
    <source>
        <dbReference type="ARBA" id="ARBA00022741"/>
    </source>
</evidence>
<dbReference type="PANTHER" id="PTHR23090">
    <property type="entry name" value="NH 3 /GLUTAMINE-DEPENDENT NAD + SYNTHETASE"/>
    <property type="match status" value="1"/>
</dbReference>
<comment type="caution">
    <text evidence="8">The sequence shown here is derived from an EMBL/GenBank/DDBJ whole genome shotgun (WGS) entry which is preliminary data.</text>
</comment>
<organism evidence="8 9">
    <name type="scientific">Amedibacillus hominis</name>
    <dbReference type="NCBI Taxonomy" id="2897776"/>
    <lineage>
        <taxon>Bacteria</taxon>
        <taxon>Bacillati</taxon>
        <taxon>Bacillota</taxon>
        <taxon>Erysipelotrichia</taxon>
        <taxon>Erysipelotrichales</taxon>
        <taxon>Erysipelotrichaceae</taxon>
        <taxon>Amedibacillus</taxon>
    </lineage>
</organism>
<evidence type="ECO:0000256" key="1">
    <source>
        <dbReference type="ARBA" id="ARBA00022598"/>
    </source>
</evidence>
<dbReference type="Gene3D" id="3.60.110.10">
    <property type="entry name" value="Carbon-nitrogen hydrolase"/>
    <property type="match status" value="1"/>
</dbReference>
<dbReference type="SUPFAM" id="SSF56317">
    <property type="entry name" value="Carbon-nitrogen hydrolase"/>
    <property type="match status" value="1"/>
</dbReference>
<dbReference type="SUPFAM" id="SSF52402">
    <property type="entry name" value="Adenine nucleotide alpha hydrolases-like"/>
    <property type="match status" value="1"/>
</dbReference>
<accession>A0ABS9R5B4</accession>